<evidence type="ECO:0000256" key="3">
    <source>
        <dbReference type="ARBA" id="ARBA00022692"/>
    </source>
</evidence>
<dbReference type="WBParaSite" id="MBELARI_LOCUS11120">
    <property type="protein sequence ID" value="MBELARI_LOCUS11120"/>
    <property type="gene ID" value="MBELARI_LOCUS11120"/>
</dbReference>
<evidence type="ECO:0000256" key="2">
    <source>
        <dbReference type="ARBA" id="ARBA00006840"/>
    </source>
</evidence>
<dbReference type="Proteomes" id="UP000887575">
    <property type="component" value="Unassembled WGS sequence"/>
</dbReference>
<protein>
    <recommendedName>
        <fullName evidence="6">Tetraspanin</fullName>
    </recommendedName>
</protein>
<dbReference type="InterPro" id="IPR008952">
    <property type="entry name" value="Tetraspanin_EC2_sf"/>
</dbReference>
<keyword evidence="4 6" id="KW-1133">Transmembrane helix</keyword>
<name>A0AAF3EB22_9BILA</name>
<feature type="transmembrane region" description="Helical" evidence="6">
    <location>
        <begin position="85"/>
        <end position="107"/>
    </location>
</feature>
<comment type="subcellular location">
    <subcellularLocation>
        <location evidence="1 6">Membrane</location>
        <topology evidence="1 6">Multi-pass membrane protein</topology>
    </subcellularLocation>
</comment>
<evidence type="ECO:0000256" key="1">
    <source>
        <dbReference type="ARBA" id="ARBA00004141"/>
    </source>
</evidence>
<dbReference type="InterPro" id="IPR000301">
    <property type="entry name" value="Tetraspanin_animals"/>
</dbReference>
<keyword evidence="5 6" id="KW-0472">Membrane</keyword>
<comment type="similarity">
    <text evidence="2 6">Belongs to the tetraspanin (TM4SF) family.</text>
</comment>
<dbReference type="GO" id="GO:0005886">
    <property type="term" value="C:plasma membrane"/>
    <property type="evidence" value="ECO:0007669"/>
    <property type="project" value="TreeGrafter"/>
</dbReference>
<sequence length="283" mass="31156">MSCVKILQPLLFIFNLLFWLGGVICLALGIYLLFIADPSAYFDAHSTHPGSWRTVGWLLIAAGLPIALIGCCGCWGAYRLNQPALLCFFLLLIIVFSLELVAAYVAYHKQANARRFVEASMYDTVRNRYGSDDNYKDAFDKIQTSFECCGVKSYSDWLGAAWDGKKAGDDKSQEDLKPEHGIGALGGRGNGFGRVPTSCCNEHGLTTYPSNCGVSFTHAPLSTYEQFLHPKGCSDALFDFADTWLNIIILVCVSVGILQLLGIVLSMCLCCCLNAKQSKEYDY</sequence>
<dbReference type="SUPFAM" id="SSF48652">
    <property type="entry name" value="Tetraspanin"/>
    <property type="match status" value="1"/>
</dbReference>
<reference evidence="8" key="1">
    <citation type="submission" date="2024-02" db="UniProtKB">
        <authorList>
            <consortium name="WormBaseParasite"/>
        </authorList>
    </citation>
    <scope>IDENTIFICATION</scope>
</reference>
<feature type="transmembrane region" description="Helical" evidence="6">
    <location>
        <begin position="247"/>
        <end position="273"/>
    </location>
</feature>
<evidence type="ECO:0000313" key="8">
    <source>
        <dbReference type="WBParaSite" id="MBELARI_LOCUS11120"/>
    </source>
</evidence>
<dbReference type="Gene3D" id="1.10.1450.10">
    <property type="entry name" value="Tetraspanin"/>
    <property type="match status" value="1"/>
</dbReference>
<keyword evidence="3 6" id="KW-0812">Transmembrane</keyword>
<dbReference type="PRINTS" id="PR00259">
    <property type="entry name" value="TMFOUR"/>
</dbReference>
<keyword evidence="7" id="KW-1185">Reference proteome</keyword>
<evidence type="ECO:0000256" key="4">
    <source>
        <dbReference type="ARBA" id="ARBA00022989"/>
    </source>
</evidence>
<dbReference type="PIRSF" id="PIRSF002419">
    <property type="entry name" value="Tetraspanin"/>
    <property type="match status" value="1"/>
</dbReference>
<evidence type="ECO:0000256" key="6">
    <source>
        <dbReference type="RuleBase" id="RU361218"/>
    </source>
</evidence>
<dbReference type="Pfam" id="PF00335">
    <property type="entry name" value="Tetraspanin"/>
    <property type="match status" value="1"/>
</dbReference>
<dbReference type="AlphaFoldDB" id="A0AAF3EB22"/>
<dbReference type="FunFam" id="1.10.1450.10:FF:000043">
    <property type="entry name" value="Tetraspanin"/>
    <property type="match status" value="1"/>
</dbReference>
<dbReference type="PANTHER" id="PTHR19282:SF551">
    <property type="entry name" value="RE08073P-RELATED"/>
    <property type="match status" value="1"/>
</dbReference>
<dbReference type="PANTHER" id="PTHR19282">
    <property type="entry name" value="TETRASPANIN"/>
    <property type="match status" value="1"/>
</dbReference>
<accession>A0AAF3EB22</accession>
<organism evidence="7 8">
    <name type="scientific">Mesorhabditis belari</name>
    <dbReference type="NCBI Taxonomy" id="2138241"/>
    <lineage>
        <taxon>Eukaryota</taxon>
        <taxon>Metazoa</taxon>
        <taxon>Ecdysozoa</taxon>
        <taxon>Nematoda</taxon>
        <taxon>Chromadorea</taxon>
        <taxon>Rhabditida</taxon>
        <taxon>Rhabditina</taxon>
        <taxon>Rhabditomorpha</taxon>
        <taxon>Rhabditoidea</taxon>
        <taxon>Rhabditidae</taxon>
        <taxon>Mesorhabditinae</taxon>
        <taxon>Mesorhabditis</taxon>
    </lineage>
</organism>
<dbReference type="InterPro" id="IPR018499">
    <property type="entry name" value="Tetraspanin/Peripherin"/>
</dbReference>
<feature type="transmembrane region" description="Helical" evidence="6">
    <location>
        <begin position="12"/>
        <end position="35"/>
    </location>
</feature>
<dbReference type="CDD" id="cd03127">
    <property type="entry name" value="tetraspanin_LEL"/>
    <property type="match status" value="1"/>
</dbReference>
<feature type="transmembrane region" description="Helical" evidence="6">
    <location>
        <begin position="55"/>
        <end position="78"/>
    </location>
</feature>
<evidence type="ECO:0000256" key="5">
    <source>
        <dbReference type="ARBA" id="ARBA00023136"/>
    </source>
</evidence>
<proteinExistence type="inferred from homology"/>
<evidence type="ECO:0000313" key="7">
    <source>
        <dbReference type="Proteomes" id="UP000887575"/>
    </source>
</evidence>